<reference evidence="1" key="1">
    <citation type="submission" date="2016-07" db="EMBL/GenBank/DDBJ databases">
        <authorList>
            <person name="Bretaudeau A."/>
        </authorList>
    </citation>
    <scope>NUCLEOTIDE SEQUENCE</scope>
    <source>
        <strain evidence="1">Rice</strain>
        <tissue evidence="1">Whole body</tissue>
    </source>
</reference>
<proteinExistence type="predicted"/>
<accession>A0A2H1W6T8</accession>
<sequence>MTVDEANEVPRNDLDDALTELSIIGYANLIMDNIWYSNTMAYQHTTHKMFGIISIYAFVSGSGVAADT</sequence>
<evidence type="ECO:0000313" key="1">
    <source>
        <dbReference type="EMBL" id="SOQ48194.1"/>
    </source>
</evidence>
<dbReference type="EMBL" id="ODYU01006390">
    <property type="protein sequence ID" value="SOQ48194.1"/>
    <property type="molecule type" value="Genomic_DNA"/>
</dbReference>
<gene>
    <name evidence="1" type="ORF">SFRICE_040967</name>
</gene>
<organism evidence="1">
    <name type="scientific">Spodoptera frugiperda</name>
    <name type="common">Fall armyworm</name>
    <dbReference type="NCBI Taxonomy" id="7108"/>
    <lineage>
        <taxon>Eukaryota</taxon>
        <taxon>Metazoa</taxon>
        <taxon>Ecdysozoa</taxon>
        <taxon>Arthropoda</taxon>
        <taxon>Hexapoda</taxon>
        <taxon>Insecta</taxon>
        <taxon>Pterygota</taxon>
        <taxon>Neoptera</taxon>
        <taxon>Endopterygota</taxon>
        <taxon>Lepidoptera</taxon>
        <taxon>Glossata</taxon>
        <taxon>Ditrysia</taxon>
        <taxon>Noctuoidea</taxon>
        <taxon>Noctuidae</taxon>
        <taxon>Amphipyrinae</taxon>
        <taxon>Spodoptera</taxon>
    </lineage>
</organism>
<dbReference type="AlphaFoldDB" id="A0A2H1W6T8"/>
<name>A0A2H1W6T8_SPOFR</name>
<protein>
    <submittedName>
        <fullName evidence="1">SFRICE_040967</fullName>
    </submittedName>
</protein>